<dbReference type="Gene3D" id="2.60.40.10">
    <property type="entry name" value="Immunoglobulins"/>
    <property type="match status" value="2"/>
</dbReference>
<keyword evidence="1" id="KW-0732">Signal</keyword>
<dbReference type="PROSITE" id="PS50060">
    <property type="entry name" value="MAM_2"/>
    <property type="match status" value="1"/>
</dbReference>
<comment type="caution">
    <text evidence="4">The sequence shown here is derived from an EMBL/GenBank/DDBJ whole genome shotgun (WGS) entry which is preliminary data.</text>
</comment>
<feature type="domain" description="PKD" evidence="3">
    <location>
        <begin position="458"/>
        <end position="520"/>
    </location>
</feature>
<proteinExistence type="predicted"/>
<feature type="domain" description="PKD" evidence="3">
    <location>
        <begin position="813"/>
        <end position="868"/>
    </location>
</feature>
<dbReference type="InterPro" id="IPR013320">
    <property type="entry name" value="ConA-like_dom_sf"/>
</dbReference>
<dbReference type="PROSITE" id="PS50093">
    <property type="entry name" value="PKD"/>
    <property type="match status" value="2"/>
</dbReference>
<reference evidence="4 5" key="1">
    <citation type="submission" date="2020-10" db="EMBL/GenBank/DDBJ databases">
        <title>Connecting structure to function with the recovery of over 1000 high-quality activated sludge metagenome-assembled genomes encoding full-length rRNA genes using long-read sequencing.</title>
        <authorList>
            <person name="Singleton C.M."/>
            <person name="Petriglieri F."/>
            <person name="Kristensen J.M."/>
            <person name="Kirkegaard R.H."/>
            <person name="Michaelsen T.Y."/>
            <person name="Andersen M.H."/>
            <person name="Karst S.M."/>
            <person name="Dueholm M.S."/>
            <person name="Nielsen P.H."/>
            <person name="Albertsen M."/>
        </authorList>
    </citation>
    <scope>NUCLEOTIDE SEQUENCE [LARGE SCALE GENOMIC DNA]</scope>
    <source>
        <strain evidence="4">Ribe_18-Q3-R11-54_BAT3C.373</strain>
    </source>
</reference>
<evidence type="ECO:0000313" key="4">
    <source>
        <dbReference type="EMBL" id="MBK9717709.1"/>
    </source>
</evidence>
<dbReference type="Pfam" id="PF18962">
    <property type="entry name" value="Por_Secre_tail"/>
    <property type="match status" value="1"/>
</dbReference>
<feature type="signal peptide" evidence="1">
    <location>
        <begin position="1"/>
        <end position="19"/>
    </location>
</feature>
<dbReference type="InterPro" id="IPR013783">
    <property type="entry name" value="Ig-like_fold"/>
</dbReference>
<feature type="domain" description="MAM" evidence="2">
    <location>
        <begin position="25"/>
        <end position="211"/>
    </location>
</feature>
<evidence type="ECO:0000259" key="2">
    <source>
        <dbReference type="PROSITE" id="PS50060"/>
    </source>
</evidence>
<dbReference type="SMART" id="SM00089">
    <property type="entry name" value="PKD"/>
    <property type="match status" value="2"/>
</dbReference>
<evidence type="ECO:0000313" key="5">
    <source>
        <dbReference type="Proteomes" id="UP000808349"/>
    </source>
</evidence>
<accession>A0A9D7SAI7</accession>
<dbReference type="Pfam" id="PF18911">
    <property type="entry name" value="PKD_4"/>
    <property type="match status" value="2"/>
</dbReference>
<evidence type="ECO:0000259" key="3">
    <source>
        <dbReference type="PROSITE" id="PS50093"/>
    </source>
</evidence>
<dbReference type="InterPro" id="IPR026444">
    <property type="entry name" value="Secre_tail"/>
</dbReference>
<organism evidence="4 5">
    <name type="scientific">Candidatus Defluviibacterium haderslevense</name>
    <dbReference type="NCBI Taxonomy" id="2981993"/>
    <lineage>
        <taxon>Bacteria</taxon>
        <taxon>Pseudomonadati</taxon>
        <taxon>Bacteroidota</taxon>
        <taxon>Saprospiria</taxon>
        <taxon>Saprospirales</taxon>
        <taxon>Saprospiraceae</taxon>
        <taxon>Candidatus Defluviibacterium</taxon>
    </lineage>
</organism>
<gene>
    <name evidence="4" type="ORF">IPO85_09385</name>
</gene>
<dbReference type="SUPFAM" id="SSF49299">
    <property type="entry name" value="PKD domain"/>
    <property type="match status" value="2"/>
</dbReference>
<dbReference type="GO" id="GO:0005975">
    <property type="term" value="P:carbohydrate metabolic process"/>
    <property type="evidence" value="ECO:0007669"/>
    <property type="project" value="UniProtKB-ARBA"/>
</dbReference>
<dbReference type="InterPro" id="IPR000998">
    <property type="entry name" value="MAM_dom"/>
</dbReference>
<protein>
    <submittedName>
        <fullName evidence="4">PKD domain-containing protein</fullName>
    </submittedName>
</protein>
<dbReference type="CDD" id="cd00146">
    <property type="entry name" value="PKD"/>
    <property type="match status" value="2"/>
</dbReference>
<dbReference type="SUPFAM" id="SSF49899">
    <property type="entry name" value="Concanavalin A-like lectins/glucanases"/>
    <property type="match status" value="1"/>
</dbReference>
<feature type="chain" id="PRO_5038549558" evidence="1">
    <location>
        <begin position="20"/>
        <end position="950"/>
    </location>
</feature>
<dbReference type="GO" id="GO:0016020">
    <property type="term" value="C:membrane"/>
    <property type="evidence" value="ECO:0007669"/>
    <property type="project" value="InterPro"/>
</dbReference>
<dbReference type="NCBIfam" id="TIGR04183">
    <property type="entry name" value="Por_Secre_tail"/>
    <property type="match status" value="1"/>
</dbReference>
<dbReference type="InterPro" id="IPR035986">
    <property type="entry name" value="PKD_dom_sf"/>
</dbReference>
<name>A0A9D7SAI7_9BACT</name>
<evidence type="ECO:0000256" key="1">
    <source>
        <dbReference type="SAM" id="SignalP"/>
    </source>
</evidence>
<dbReference type="InterPro" id="IPR022409">
    <property type="entry name" value="PKD/Chitinase_dom"/>
</dbReference>
<dbReference type="Proteomes" id="UP000808349">
    <property type="component" value="Unassembled WGS sequence"/>
</dbReference>
<dbReference type="GO" id="GO:0004553">
    <property type="term" value="F:hydrolase activity, hydrolyzing O-glycosyl compounds"/>
    <property type="evidence" value="ECO:0007669"/>
    <property type="project" value="UniProtKB-ARBA"/>
</dbReference>
<dbReference type="AlphaFoldDB" id="A0A9D7SAI7"/>
<dbReference type="EMBL" id="JADKFW010000005">
    <property type="protein sequence ID" value="MBK9717709.1"/>
    <property type="molecule type" value="Genomic_DNA"/>
</dbReference>
<dbReference type="InterPro" id="IPR000601">
    <property type="entry name" value="PKD_dom"/>
</dbReference>
<sequence>MTSKCTQLFFLFFVNYINAFSQITSTEGFESNNYPPAGWSIKVNIPVPGTNVWIRQPAPTTNPVTTAHGGSVVSRFRSRNVAAGTKQYLISRPIDYTSRDTHSAKLEFYMYRDSLFKANVDSLTVWVSLLDSINVDAVKLGTIARNRGIAIPDTQSVNAWYHFSYDVPDTFKGAPIYFIFEGISQTLVAGQGSNMYIDDVSFDEFPPLCTGLPDVGVIINNNSLICNGGGKATLHLSNPIDSFSGIIYTWEETNDTLATWSPVGTNSSSLNIPSITATTYYRCTVLCTNSSLSYTTPIDSIIVLANLSPIVSVTPRTAFFCAGGNGVQLIASGALYYTWSPTTGLSDFNKDTVNAAPAMSSQYIVTGIDSFGCKDTAVANVAVNPLPTTNITANPNDTVCFGTRVILTAIPFGGGGNTYLWSNGATSRTDTLIASQDSILSVNVTSAAGCSKADTISLVVLPITVANFGYSNTVNTFDFQDSSVAVATWTWDFGDGDTSNLQNPTHTYDTPGIYKVTLVIKGLYCNNDTISKLVMSGPICTGIPDVGHILNTNPIVCEGLNITLNLSAPIIGLSGITYSWERSDTDSGPWIPIGTNSISLDISSLLATTYFRCNTTCAFSSLSYTTPIDSIVVLPNPLISTIPSSGSFCKGSTGLTVIASGANSYSWTPSEGLSATVGDTVVATPDSSMVYIITGTGLNGCVDTAHVNITVSPLPATNITAFPNDTICNGTQIILSALPVGGNGNSYLWSNGIRSRRDTITPISADTTFSVVVTNSAGCTMADTISISTLIADFTYTNVLNTFTFTDVTVHGITWSWEFGDGNVSALQNPVHTFLVPGTYTVKLIVANGICNDTISKMIRVSLDGANDITGNLKLRYYPNPLHHQLYIEVEDQLIDKVIINNHIGQKVLSYSNVTKKNMISFSTESLSNGMYFTELLVNGNRYTFKFIKE</sequence>